<evidence type="ECO:0000256" key="3">
    <source>
        <dbReference type="ARBA" id="ARBA00022552"/>
    </source>
</evidence>
<keyword evidence="4 5" id="KW-0143">Chaperone</keyword>
<protein>
    <recommendedName>
        <fullName evidence="5">Ribosome maturation factor RimM</fullName>
    </recommendedName>
</protein>
<feature type="region of interest" description="Disordered" evidence="6">
    <location>
        <begin position="178"/>
        <end position="199"/>
    </location>
</feature>
<dbReference type="Gene3D" id="2.30.30.240">
    <property type="entry name" value="PRC-barrel domain"/>
    <property type="match status" value="1"/>
</dbReference>
<gene>
    <name evidence="5" type="primary">rimM</name>
    <name evidence="9" type="ORF">FHX72_001852</name>
</gene>
<dbReference type="GO" id="GO:0043022">
    <property type="term" value="F:ribosome binding"/>
    <property type="evidence" value="ECO:0007669"/>
    <property type="project" value="InterPro"/>
</dbReference>
<dbReference type="RefSeq" id="WP_183624497.1">
    <property type="nucleotide sequence ID" value="NZ_JACHWJ010000002.1"/>
</dbReference>
<dbReference type="AlphaFoldDB" id="A0A7W4UNF6"/>
<sequence length="199" mass="21736">MAGKKKGITQLRVGRLTKAHGLKGAIKLELFTDEPDRRFVPGASFSLQVPPDHEWHGKSLELHELRWYNGHPVGFFVGVSDRTAAESLAKAILWVDSNDAEELEDDAWYDHQLVGLDVQRDGVSVGSVIRVEHFPAQDLLVVKTADAEVLVPLVKAIVSEVDLEAGVVSVTPPNGLFEEIEETPSESKAPAVEPKADAE</sequence>
<dbReference type="GO" id="GO:0042274">
    <property type="term" value="P:ribosomal small subunit biogenesis"/>
    <property type="evidence" value="ECO:0007669"/>
    <property type="project" value="UniProtKB-UniRule"/>
</dbReference>
<comment type="domain">
    <text evidence="5">The PRC barrel domain binds ribosomal protein uS19.</text>
</comment>
<dbReference type="GO" id="GO:0006364">
    <property type="term" value="P:rRNA processing"/>
    <property type="evidence" value="ECO:0007669"/>
    <property type="project" value="UniProtKB-UniRule"/>
</dbReference>
<evidence type="ECO:0000256" key="5">
    <source>
        <dbReference type="HAMAP-Rule" id="MF_00014"/>
    </source>
</evidence>
<dbReference type="Proteomes" id="UP000545286">
    <property type="component" value="Unassembled WGS sequence"/>
</dbReference>
<dbReference type="Pfam" id="PF24986">
    <property type="entry name" value="PRC_RimM"/>
    <property type="match status" value="1"/>
</dbReference>
<name>A0A7W4UNF6_9MICO</name>
<comment type="caution">
    <text evidence="9">The sequence shown here is derived from an EMBL/GenBank/DDBJ whole genome shotgun (WGS) entry which is preliminary data.</text>
</comment>
<dbReference type="PANTHER" id="PTHR33692">
    <property type="entry name" value="RIBOSOME MATURATION FACTOR RIMM"/>
    <property type="match status" value="1"/>
</dbReference>
<feature type="domain" description="RimM N-terminal" evidence="7">
    <location>
        <begin position="13"/>
        <end position="98"/>
    </location>
</feature>
<dbReference type="InterPro" id="IPR011961">
    <property type="entry name" value="RimM"/>
</dbReference>
<dbReference type="GO" id="GO:0005840">
    <property type="term" value="C:ribosome"/>
    <property type="evidence" value="ECO:0007669"/>
    <property type="project" value="InterPro"/>
</dbReference>
<dbReference type="EMBL" id="JACHWJ010000002">
    <property type="protein sequence ID" value="MBB2957715.1"/>
    <property type="molecule type" value="Genomic_DNA"/>
</dbReference>
<dbReference type="InterPro" id="IPR002676">
    <property type="entry name" value="RimM_N"/>
</dbReference>
<dbReference type="InterPro" id="IPR009000">
    <property type="entry name" value="Transl_B-barrel_sf"/>
</dbReference>
<evidence type="ECO:0000256" key="2">
    <source>
        <dbReference type="ARBA" id="ARBA00022517"/>
    </source>
</evidence>
<proteinExistence type="inferred from homology"/>
<dbReference type="NCBIfam" id="TIGR02273">
    <property type="entry name" value="16S_RimM"/>
    <property type="match status" value="1"/>
</dbReference>
<organism evidence="9 10">
    <name type="scientific">Pseudoclavibacter helvolus</name>
    <dbReference type="NCBI Taxonomy" id="255205"/>
    <lineage>
        <taxon>Bacteria</taxon>
        <taxon>Bacillati</taxon>
        <taxon>Actinomycetota</taxon>
        <taxon>Actinomycetes</taxon>
        <taxon>Micrococcales</taxon>
        <taxon>Microbacteriaceae</taxon>
        <taxon>Pseudoclavibacter</taxon>
    </lineage>
</organism>
<dbReference type="SUPFAM" id="SSF50346">
    <property type="entry name" value="PRC-barrel domain"/>
    <property type="match status" value="1"/>
</dbReference>
<feature type="domain" description="Ribosome maturation factor RimM PRC barrel" evidence="8">
    <location>
        <begin position="111"/>
        <end position="176"/>
    </location>
</feature>
<keyword evidence="10" id="KW-1185">Reference proteome</keyword>
<evidence type="ECO:0000313" key="9">
    <source>
        <dbReference type="EMBL" id="MBB2957715.1"/>
    </source>
</evidence>
<evidence type="ECO:0000256" key="6">
    <source>
        <dbReference type="SAM" id="MobiDB-lite"/>
    </source>
</evidence>
<dbReference type="InterPro" id="IPR036976">
    <property type="entry name" value="RimM_N_sf"/>
</dbReference>
<evidence type="ECO:0000259" key="7">
    <source>
        <dbReference type="Pfam" id="PF01782"/>
    </source>
</evidence>
<keyword evidence="2 5" id="KW-0690">Ribosome biogenesis</keyword>
<dbReference type="Pfam" id="PF01782">
    <property type="entry name" value="RimM"/>
    <property type="match status" value="1"/>
</dbReference>
<dbReference type="GO" id="GO:0005737">
    <property type="term" value="C:cytoplasm"/>
    <property type="evidence" value="ECO:0007669"/>
    <property type="project" value="UniProtKB-SubCell"/>
</dbReference>
<dbReference type="HAMAP" id="MF_00014">
    <property type="entry name" value="Ribosome_mat_RimM"/>
    <property type="match status" value="1"/>
</dbReference>
<comment type="subcellular location">
    <subcellularLocation>
        <location evidence="5">Cytoplasm</location>
    </subcellularLocation>
</comment>
<comment type="function">
    <text evidence="5">An accessory protein needed during the final step in the assembly of 30S ribosomal subunit, possibly for assembly of the head region. Essential for efficient processing of 16S rRNA. May be needed both before and after RbfA during the maturation of 16S rRNA. It has affinity for free ribosomal 30S subunits but not for 70S ribosomes.</text>
</comment>
<evidence type="ECO:0000256" key="1">
    <source>
        <dbReference type="ARBA" id="ARBA00022490"/>
    </source>
</evidence>
<dbReference type="PANTHER" id="PTHR33692:SF1">
    <property type="entry name" value="RIBOSOME MATURATION FACTOR RIMM"/>
    <property type="match status" value="1"/>
</dbReference>
<dbReference type="InterPro" id="IPR056792">
    <property type="entry name" value="PRC_RimM"/>
</dbReference>
<dbReference type="InterPro" id="IPR011033">
    <property type="entry name" value="PRC_barrel-like_sf"/>
</dbReference>
<keyword evidence="3 5" id="KW-0698">rRNA processing</keyword>
<dbReference type="Gene3D" id="2.40.30.60">
    <property type="entry name" value="RimM"/>
    <property type="match status" value="1"/>
</dbReference>
<reference evidence="9 10" key="1">
    <citation type="submission" date="2020-08" db="EMBL/GenBank/DDBJ databases">
        <title>Sequencing the genomes of 1000 actinobacteria strains.</title>
        <authorList>
            <person name="Klenk H.-P."/>
        </authorList>
    </citation>
    <scope>NUCLEOTIDE SEQUENCE [LARGE SCALE GENOMIC DNA]</scope>
    <source>
        <strain evidence="9 10">DSM 20419</strain>
    </source>
</reference>
<evidence type="ECO:0000259" key="8">
    <source>
        <dbReference type="Pfam" id="PF24986"/>
    </source>
</evidence>
<comment type="similarity">
    <text evidence="5">Belongs to the RimM family.</text>
</comment>
<comment type="subunit">
    <text evidence="5">Binds ribosomal protein uS19.</text>
</comment>
<evidence type="ECO:0000256" key="4">
    <source>
        <dbReference type="ARBA" id="ARBA00023186"/>
    </source>
</evidence>
<evidence type="ECO:0000313" key="10">
    <source>
        <dbReference type="Proteomes" id="UP000545286"/>
    </source>
</evidence>
<dbReference type="SUPFAM" id="SSF50447">
    <property type="entry name" value="Translation proteins"/>
    <property type="match status" value="1"/>
</dbReference>
<accession>A0A7W4UNF6</accession>
<keyword evidence="1 5" id="KW-0963">Cytoplasm</keyword>